<dbReference type="InterPro" id="IPR004443">
    <property type="entry name" value="YjeF_N_dom"/>
</dbReference>
<dbReference type="SMART" id="SM00460">
    <property type="entry name" value="TGc"/>
    <property type="match status" value="1"/>
</dbReference>
<dbReference type="GO" id="GO:0003729">
    <property type="term" value="F:mRNA binding"/>
    <property type="evidence" value="ECO:0007669"/>
    <property type="project" value="TreeGrafter"/>
</dbReference>
<feature type="region of interest" description="Disordered" evidence="5">
    <location>
        <begin position="1087"/>
        <end position="1158"/>
    </location>
</feature>
<evidence type="ECO:0000256" key="4">
    <source>
        <dbReference type="ARBA" id="ARBA00022490"/>
    </source>
</evidence>
<evidence type="ECO:0000256" key="1">
    <source>
        <dbReference type="ARBA" id="ARBA00004201"/>
    </source>
</evidence>
<evidence type="ECO:0000256" key="2">
    <source>
        <dbReference type="ARBA" id="ARBA00006610"/>
    </source>
</evidence>
<dbReference type="InterPro" id="IPR038765">
    <property type="entry name" value="Papain-like_cys_pep_sf"/>
</dbReference>
<feature type="compositionally biased region" description="Low complexity" evidence="5">
    <location>
        <begin position="128"/>
        <end position="143"/>
    </location>
</feature>
<protein>
    <recommendedName>
        <fullName evidence="3">Enhancer of mRNA-decapping protein 3</fullName>
    </recommendedName>
</protein>
<dbReference type="SUPFAM" id="SSF64153">
    <property type="entry name" value="YjeF N-terminal domain-like"/>
    <property type="match status" value="1"/>
</dbReference>
<feature type="domain" description="YjeF N-terminal" evidence="6">
    <location>
        <begin position="1219"/>
        <end position="1455"/>
    </location>
</feature>
<dbReference type="Pfam" id="PF09532">
    <property type="entry name" value="FDF"/>
    <property type="match status" value="1"/>
</dbReference>
<accession>A0A6A6A5E3</accession>
<dbReference type="SMART" id="SM01199">
    <property type="entry name" value="FDF"/>
    <property type="match status" value="1"/>
</dbReference>
<gene>
    <name evidence="8" type="ORF">P153DRAFT_398854</name>
</gene>
<feature type="region of interest" description="Disordered" evidence="5">
    <location>
        <begin position="650"/>
        <end position="690"/>
    </location>
</feature>
<keyword evidence="4" id="KW-0963">Cytoplasm</keyword>
<feature type="compositionally biased region" description="Pro residues" evidence="5">
    <location>
        <begin position="96"/>
        <end position="106"/>
    </location>
</feature>
<feature type="compositionally biased region" description="Basic and acidic residues" evidence="5">
    <location>
        <begin position="964"/>
        <end position="974"/>
    </location>
</feature>
<name>A0A6A6A5E3_9PLEO</name>
<feature type="region of interest" description="Disordered" evidence="5">
    <location>
        <begin position="15"/>
        <end position="291"/>
    </location>
</feature>
<feature type="compositionally biased region" description="Basic residues" evidence="5">
    <location>
        <begin position="954"/>
        <end position="963"/>
    </location>
</feature>
<evidence type="ECO:0000313" key="8">
    <source>
        <dbReference type="EMBL" id="KAF2126756.1"/>
    </source>
</evidence>
<dbReference type="Gene3D" id="3.10.620.30">
    <property type="match status" value="1"/>
</dbReference>
<dbReference type="Pfam" id="PF01841">
    <property type="entry name" value="Transglut_core"/>
    <property type="match status" value="1"/>
</dbReference>
<proteinExistence type="inferred from homology"/>
<dbReference type="PROSITE" id="PS51385">
    <property type="entry name" value="YJEF_N"/>
    <property type="match status" value="1"/>
</dbReference>
<feature type="compositionally biased region" description="Basic residues" evidence="5">
    <location>
        <begin position="655"/>
        <end position="666"/>
    </location>
</feature>
<evidence type="ECO:0000259" key="6">
    <source>
        <dbReference type="PROSITE" id="PS51385"/>
    </source>
</evidence>
<evidence type="ECO:0000256" key="5">
    <source>
        <dbReference type="SAM" id="MobiDB-lite"/>
    </source>
</evidence>
<dbReference type="GO" id="GO:0033962">
    <property type="term" value="P:P-body assembly"/>
    <property type="evidence" value="ECO:0007669"/>
    <property type="project" value="TreeGrafter"/>
</dbReference>
<dbReference type="Proteomes" id="UP000799771">
    <property type="component" value="Unassembled WGS sequence"/>
</dbReference>
<feature type="compositionally biased region" description="Polar residues" evidence="5">
    <location>
        <begin position="47"/>
        <end position="61"/>
    </location>
</feature>
<organism evidence="8 9">
    <name type="scientific">Dothidotthia symphoricarpi CBS 119687</name>
    <dbReference type="NCBI Taxonomy" id="1392245"/>
    <lineage>
        <taxon>Eukaryota</taxon>
        <taxon>Fungi</taxon>
        <taxon>Dikarya</taxon>
        <taxon>Ascomycota</taxon>
        <taxon>Pezizomycotina</taxon>
        <taxon>Dothideomycetes</taxon>
        <taxon>Pleosporomycetidae</taxon>
        <taxon>Pleosporales</taxon>
        <taxon>Dothidotthiaceae</taxon>
        <taxon>Dothidotthia</taxon>
    </lineage>
</organism>
<comment type="subcellular location">
    <subcellularLocation>
        <location evidence="1">Cytoplasm</location>
        <location evidence="1">P-body</location>
    </subcellularLocation>
</comment>
<feature type="compositionally biased region" description="Basic residues" evidence="5">
    <location>
        <begin position="1128"/>
        <end position="1142"/>
    </location>
</feature>
<feature type="compositionally biased region" description="Polar residues" evidence="5">
    <location>
        <begin position="702"/>
        <end position="717"/>
    </location>
</feature>
<feature type="region of interest" description="Disordered" evidence="5">
    <location>
        <begin position="1171"/>
        <end position="1192"/>
    </location>
</feature>
<evidence type="ECO:0000256" key="3">
    <source>
        <dbReference type="ARBA" id="ARBA00015797"/>
    </source>
</evidence>
<dbReference type="OrthoDB" id="10030313at2759"/>
<feature type="domain" description="DFDF" evidence="7">
    <location>
        <begin position="1039"/>
        <end position="1075"/>
    </location>
</feature>
<feature type="compositionally biased region" description="Pro residues" evidence="5">
    <location>
        <begin position="259"/>
        <end position="268"/>
    </location>
</feature>
<dbReference type="SUPFAM" id="SSF54001">
    <property type="entry name" value="Cysteine proteinases"/>
    <property type="match status" value="1"/>
</dbReference>
<dbReference type="EMBL" id="ML977512">
    <property type="protein sequence ID" value="KAF2126756.1"/>
    <property type="molecule type" value="Genomic_DNA"/>
</dbReference>
<dbReference type="InterPro" id="IPR025762">
    <property type="entry name" value="DFDF"/>
</dbReference>
<dbReference type="GO" id="GO:0000932">
    <property type="term" value="C:P-body"/>
    <property type="evidence" value="ECO:0007669"/>
    <property type="project" value="UniProtKB-SubCell"/>
</dbReference>
<dbReference type="PANTHER" id="PTHR13612:SF0">
    <property type="entry name" value="ENHANCER OF MRNA-DECAPPING PROTEIN 3"/>
    <property type="match status" value="1"/>
</dbReference>
<dbReference type="Pfam" id="PF03853">
    <property type="entry name" value="YjeF_N"/>
    <property type="match status" value="1"/>
</dbReference>
<dbReference type="PANTHER" id="PTHR13612">
    <property type="entry name" value="ENHANCER OF MRNA-DECAPPING PROTEIN 3"/>
    <property type="match status" value="1"/>
</dbReference>
<feature type="region of interest" description="Disordered" evidence="5">
    <location>
        <begin position="912"/>
        <end position="1009"/>
    </location>
</feature>
<dbReference type="GO" id="GO:0031087">
    <property type="term" value="P:deadenylation-independent decapping of nuclear-transcribed mRNA"/>
    <property type="evidence" value="ECO:0007669"/>
    <property type="project" value="TreeGrafter"/>
</dbReference>
<sequence>MADIKSRIAALNLEEVHAPAPGAKPTYTYEAIAGKKKPPPPPPPVQRHQTVNNPPLLSEATTAARGRGNQPGASAPKMSPALPPRLPSRAAANSPALPPRATPTLPPRQSSDRSVARRESTESISTVASGMSSLSLGSARTSASGGGGVAYRVMAPAFDASKLPPLPPKKVENPKQSKATMAAMKSGREGVKARVLAPVRMDPPARPALPSRQDTKQSAAVPERPPLPTRATTNARASKVIAPPPRRSALEMGFNNKPAAPPPVPQRRPSPTRISETVAGSPPPIPLSSRPNLDAIMASKPKPGVAGACLKCRDFSGPDNHAAKFPRTQLPSSDVGWLAHQLCSPFSSATDKARAIFTWLHHNIDYDVHSFFNGTVQRTTPEKTITSGLAVCEGYAGLFAALALKAGLECIVCSGDSKGFGHTPLEPHDPVPPFNSNHAWNAVRIDNSEWKLIDSCWGAGNIGCPKKGGGYNRAFNPSMFTMDNNDFGYAHYPSNQAHQFRTDGRAISYEEFKRDDQGGRVVVFGACSTDHGVGSRTFLPSALRISTRDGPPVVRFQFSSLCAHWDNARHGKGAPYVMLLSVSGRDGRNTQYLPFNTDGRSWWLDVERRELGAPGQKVGVNCVTEFCGRDARGLSYEAWRDKTAYSYKSTATRAPHTRHIQRRRLSRTTDISLARPETYPDPRAAPSHLQPEEEVANANLANPQTNSPIQTSPKYQHTSPTPPTPRPRVGRPPIHATMASAFIGISVAVTLQKPANTIVHGVVAAVNPQTATLTLRDVVFPASGHRLNTYLVEGSAIADIVVDGRGATATGTGNVGGNGHEVRRYQQYGESQQQQPQFVDPAILSVGRRAPGMGYEGQAPQEAPASPIKPVSAAPLPKPVALLAGHAKAPNVRTPSAATLAGPFSSLDIADAEEADSETKAGPPAVRRVSITKTRTGKPMDDPSPQKNDDGGKRTRRGGKARKKELAAQERKNGGDGPFSPDAARKGKGNGWRNTPMLQDAETRTPGVIGGRMGLEAAHASNRKNRRQRALDATNGWATEDATDVQDMPEFDFQANLSKFDKRTVFNQIRNEDTTADEDRLVSFNRLARPGTHGGKNLHPTENVLDKKPKSATNTTSEEDSDFGSGRNSRRAMSRASAKRAPTRQGSTVQADMDMTGSGFLRTNRSYISRPYASSHATGSPKPGRIVSPVESPAEAGTRGCLRLTSNNRRCHAITPGGMLAVEETAQVEFGLSEELIAENSGRGIAEVALTAINPGGRRLARDNPNARPVIVVLAGNHRSGARAVAAARHLQARGPRVMVALLGFERTADWDRDVRRQVDLFRKFGGSVRAWPDTEDALKRLQAPPELIVDALLGRHREFDALADADRRSVLAIVGWANKSRAAVLAVESPSGVAGSTGEVAILEGEPLEVRAKYIVCLGAPRTGLLRAMQNGAGRDPQWLIWVVDVGVNRPWRNAGIAGGKGVAFGEHWVVQAVFCEGEGEAKA</sequence>
<evidence type="ECO:0000259" key="7">
    <source>
        <dbReference type="PROSITE" id="PS51512"/>
    </source>
</evidence>
<dbReference type="InterPro" id="IPR019050">
    <property type="entry name" value="FDF_dom"/>
</dbReference>
<feature type="region of interest" description="Disordered" evidence="5">
    <location>
        <begin position="702"/>
        <end position="733"/>
    </location>
</feature>
<dbReference type="InterPro" id="IPR002931">
    <property type="entry name" value="Transglutaminase-like"/>
</dbReference>
<evidence type="ECO:0000313" key="9">
    <source>
        <dbReference type="Proteomes" id="UP000799771"/>
    </source>
</evidence>
<dbReference type="Gene3D" id="3.40.50.10260">
    <property type="entry name" value="YjeF N-terminal domain"/>
    <property type="match status" value="1"/>
</dbReference>
<reference evidence="8" key="1">
    <citation type="journal article" date="2020" name="Stud. Mycol.">
        <title>101 Dothideomycetes genomes: a test case for predicting lifestyles and emergence of pathogens.</title>
        <authorList>
            <person name="Haridas S."/>
            <person name="Albert R."/>
            <person name="Binder M."/>
            <person name="Bloem J."/>
            <person name="Labutti K."/>
            <person name="Salamov A."/>
            <person name="Andreopoulos B."/>
            <person name="Baker S."/>
            <person name="Barry K."/>
            <person name="Bills G."/>
            <person name="Bluhm B."/>
            <person name="Cannon C."/>
            <person name="Castanera R."/>
            <person name="Culley D."/>
            <person name="Daum C."/>
            <person name="Ezra D."/>
            <person name="Gonzalez J."/>
            <person name="Henrissat B."/>
            <person name="Kuo A."/>
            <person name="Liang C."/>
            <person name="Lipzen A."/>
            <person name="Lutzoni F."/>
            <person name="Magnuson J."/>
            <person name="Mondo S."/>
            <person name="Nolan M."/>
            <person name="Ohm R."/>
            <person name="Pangilinan J."/>
            <person name="Park H.-J."/>
            <person name="Ramirez L."/>
            <person name="Alfaro M."/>
            <person name="Sun H."/>
            <person name="Tritt A."/>
            <person name="Yoshinaga Y."/>
            <person name="Zwiers L.-H."/>
            <person name="Turgeon B."/>
            <person name="Goodwin S."/>
            <person name="Spatafora J."/>
            <person name="Crous P."/>
            <person name="Grigoriev I."/>
        </authorList>
    </citation>
    <scope>NUCLEOTIDE SEQUENCE</scope>
    <source>
        <strain evidence="8">CBS 119687</strain>
    </source>
</reference>
<dbReference type="RefSeq" id="XP_033521148.1">
    <property type="nucleotide sequence ID" value="XM_033671684.1"/>
</dbReference>
<dbReference type="InterPro" id="IPR036652">
    <property type="entry name" value="YjeF_N_dom_sf"/>
</dbReference>
<keyword evidence="9" id="KW-1185">Reference proteome</keyword>
<feature type="region of interest" description="Disordered" evidence="5">
    <location>
        <begin position="849"/>
        <end position="871"/>
    </location>
</feature>
<dbReference type="GeneID" id="54412116"/>
<comment type="similarity">
    <text evidence="2">Belongs to the EDC3 family.</text>
</comment>
<feature type="compositionally biased region" description="Basic and acidic residues" evidence="5">
    <location>
        <begin position="110"/>
        <end position="121"/>
    </location>
</feature>
<dbReference type="PROSITE" id="PS51512">
    <property type="entry name" value="DFDF"/>
    <property type="match status" value="1"/>
</dbReference>